<dbReference type="PANTHER" id="PTHR30204">
    <property type="entry name" value="REDOX-CYCLING DRUG-SENSING TRANSCRIPTIONAL ACTIVATOR SOXR"/>
    <property type="match status" value="1"/>
</dbReference>
<organism evidence="3">
    <name type="scientific">freshwater metagenome</name>
    <dbReference type="NCBI Taxonomy" id="449393"/>
    <lineage>
        <taxon>unclassified sequences</taxon>
        <taxon>metagenomes</taxon>
        <taxon>ecological metagenomes</taxon>
    </lineage>
</organism>
<dbReference type="Gene3D" id="1.10.1660.10">
    <property type="match status" value="1"/>
</dbReference>
<dbReference type="PRINTS" id="PR00040">
    <property type="entry name" value="HTHMERR"/>
</dbReference>
<evidence type="ECO:0000313" key="3">
    <source>
        <dbReference type="EMBL" id="CAB4857990.1"/>
    </source>
</evidence>
<dbReference type="InterPro" id="IPR047057">
    <property type="entry name" value="MerR_fam"/>
</dbReference>
<accession>A0A6J7CJJ2</accession>
<dbReference type="CDD" id="cd04780">
    <property type="entry name" value="HTH_MerR-like_sg5"/>
    <property type="match status" value="1"/>
</dbReference>
<dbReference type="Pfam" id="PF13411">
    <property type="entry name" value="MerR_1"/>
    <property type="match status" value="1"/>
</dbReference>
<dbReference type="SMART" id="SM00422">
    <property type="entry name" value="HTH_MERR"/>
    <property type="match status" value="1"/>
</dbReference>
<dbReference type="PANTHER" id="PTHR30204:SF98">
    <property type="entry name" value="HTH-TYPE TRANSCRIPTIONAL REGULATOR ADHR"/>
    <property type="match status" value="1"/>
</dbReference>
<name>A0A6J7CJJ2_9ZZZZ</name>
<sequence length="217" mass="23745">MKISELSERSGVSVASIKYYVREGLLPAGVTTAANQANYDDHHIHRLRLIRALVHVGNLSIASVKAVLDTVDSGTTSLHDAFGAVMHSLDEPAPEEMEPDLAQVLAEVRAWIRKRKWAVSPDAPAIHLLAEAMLILRQFDFGLDLADLDEIADVSEQSAEFEVGFAREKVDRTAAVETMLIGTVVYGRALVEIRRLALEAVSARLDTPGRARPKGKQ</sequence>
<reference evidence="3" key="1">
    <citation type="submission" date="2020-05" db="EMBL/GenBank/DDBJ databases">
        <authorList>
            <person name="Chiriac C."/>
            <person name="Salcher M."/>
            <person name="Ghai R."/>
            <person name="Kavagutti S V."/>
        </authorList>
    </citation>
    <scope>NUCLEOTIDE SEQUENCE</scope>
</reference>
<dbReference type="SUPFAM" id="SSF46955">
    <property type="entry name" value="Putative DNA-binding domain"/>
    <property type="match status" value="1"/>
</dbReference>
<evidence type="ECO:0000259" key="2">
    <source>
        <dbReference type="PROSITE" id="PS50937"/>
    </source>
</evidence>
<dbReference type="GO" id="GO:0003677">
    <property type="term" value="F:DNA binding"/>
    <property type="evidence" value="ECO:0007669"/>
    <property type="project" value="UniProtKB-KW"/>
</dbReference>
<feature type="domain" description="HTH merR-type" evidence="2">
    <location>
        <begin position="1"/>
        <end position="70"/>
    </location>
</feature>
<protein>
    <submittedName>
        <fullName evidence="3">Unannotated protein</fullName>
    </submittedName>
</protein>
<gene>
    <name evidence="3" type="ORF">UFOPK3376_00091</name>
</gene>
<keyword evidence="1" id="KW-0238">DNA-binding</keyword>
<dbReference type="EMBL" id="CAFBLP010000001">
    <property type="protein sequence ID" value="CAB4857990.1"/>
    <property type="molecule type" value="Genomic_DNA"/>
</dbReference>
<proteinExistence type="predicted"/>
<evidence type="ECO:0000256" key="1">
    <source>
        <dbReference type="ARBA" id="ARBA00023125"/>
    </source>
</evidence>
<dbReference type="InterPro" id="IPR000551">
    <property type="entry name" value="MerR-type_HTH_dom"/>
</dbReference>
<dbReference type="GO" id="GO:0003700">
    <property type="term" value="F:DNA-binding transcription factor activity"/>
    <property type="evidence" value="ECO:0007669"/>
    <property type="project" value="InterPro"/>
</dbReference>
<dbReference type="AlphaFoldDB" id="A0A6J7CJJ2"/>
<dbReference type="PROSITE" id="PS50937">
    <property type="entry name" value="HTH_MERR_2"/>
    <property type="match status" value="1"/>
</dbReference>
<dbReference type="InterPro" id="IPR009061">
    <property type="entry name" value="DNA-bd_dom_put_sf"/>
</dbReference>